<keyword evidence="1" id="KW-0611">Plant defense</keyword>
<dbReference type="GO" id="GO:0006952">
    <property type="term" value="P:defense response"/>
    <property type="evidence" value="ECO:0007669"/>
    <property type="project" value="UniProtKB-KW"/>
</dbReference>
<dbReference type="SUPFAM" id="SSF52058">
    <property type="entry name" value="L domain-like"/>
    <property type="match status" value="1"/>
</dbReference>
<dbReference type="AlphaFoldDB" id="A0AA39VEA1"/>
<dbReference type="PANTHER" id="PTHR36766">
    <property type="entry name" value="PLANT BROAD-SPECTRUM MILDEW RESISTANCE PROTEIN RPW8"/>
    <property type="match status" value="1"/>
</dbReference>
<dbReference type="Pfam" id="PF23247">
    <property type="entry name" value="LRR_RPS2"/>
    <property type="match status" value="1"/>
</dbReference>
<keyword evidence="4" id="KW-1185">Reference proteome</keyword>
<evidence type="ECO:0000313" key="3">
    <source>
        <dbReference type="EMBL" id="KAK0574843.1"/>
    </source>
</evidence>
<feature type="domain" description="Disease resistance protein At4g27190-like leucine-rich repeats" evidence="2">
    <location>
        <begin position="155"/>
        <end position="270"/>
    </location>
</feature>
<evidence type="ECO:0000259" key="2">
    <source>
        <dbReference type="Pfam" id="PF23247"/>
    </source>
</evidence>
<evidence type="ECO:0000256" key="1">
    <source>
        <dbReference type="ARBA" id="ARBA00022821"/>
    </source>
</evidence>
<reference evidence="3" key="1">
    <citation type="journal article" date="2022" name="Plant J.">
        <title>Strategies of tolerance reflected in two North American maple genomes.</title>
        <authorList>
            <person name="McEvoy S.L."/>
            <person name="Sezen U.U."/>
            <person name="Trouern-Trend A."/>
            <person name="McMahon S.M."/>
            <person name="Schaberg P.G."/>
            <person name="Yang J."/>
            <person name="Wegrzyn J.L."/>
            <person name="Swenson N.G."/>
        </authorList>
    </citation>
    <scope>NUCLEOTIDE SEQUENCE</scope>
    <source>
        <strain evidence="3">NS2018</strain>
    </source>
</reference>
<gene>
    <name evidence="3" type="ORF">LWI29_030004</name>
</gene>
<dbReference type="InterPro" id="IPR032675">
    <property type="entry name" value="LRR_dom_sf"/>
</dbReference>
<name>A0AA39VEA1_ACESA</name>
<evidence type="ECO:0000313" key="4">
    <source>
        <dbReference type="Proteomes" id="UP001168877"/>
    </source>
</evidence>
<organism evidence="3 4">
    <name type="scientific">Acer saccharum</name>
    <name type="common">Sugar maple</name>
    <dbReference type="NCBI Taxonomy" id="4024"/>
    <lineage>
        <taxon>Eukaryota</taxon>
        <taxon>Viridiplantae</taxon>
        <taxon>Streptophyta</taxon>
        <taxon>Embryophyta</taxon>
        <taxon>Tracheophyta</taxon>
        <taxon>Spermatophyta</taxon>
        <taxon>Magnoliopsida</taxon>
        <taxon>eudicotyledons</taxon>
        <taxon>Gunneridae</taxon>
        <taxon>Pentapetalae</taxon>
        <taxon>rosids</taxon>
        <taxon>malvids</taxon>
        <taxon>Sapindales</taxon>
        <taxon>Sapindaceae</taxon>
        <taxon>Hippocastanoideae</taxon>
        <taxon>Acereae</taxon>
        <taxon>Acer</taxon>
    </lineage>
</organism>
<protein>
    <recommendedName>
        <fullName evidence="2">Disease resistance protein At4g27190-like leucine-rich repeats domain-containing protein</fullName>
    </recommendedName>
</protein>
<comment type="caution">
    <text evidence="3">The sequence shown here is derived from an EMBL/GenBank/DDBJ whole genome shotgun (WGS) entry which is preliminary data.</text>
</comment>
<reference evidence="3" key="2">
    <citation type="submission" date="2023-06" db="EMBL/GenBank/DDBJ databases">
        <authorList>
            <person name="Swenson N.G."/>
            <person name="Wegrzyn J.L."/>
            <person name="Mcevoy S.L."/>
        </authorList>
    </citation>
    <scope>NUCLEOTIDE SEQUENCE</scope>
    <source>
        <strain evidence="3">NS2018</strain>
        <tissue evidence="3">Leaf</tissue>
    </source>
</reference>
<dbReference type="Proteomes" id="UP001168877">
    <property type="component" value="Unassembled WGS sequence"/>
</dbReference>
<proteinExistence type="predicted"/>
<dbReference type="InterPro" id="IPR057135">
    <property type="entry name" value="At4g27190-like_LRR"/>
</dbReference>
<dbReference type="Gene3D" id="3.80.10.10">
    <property type="entry name" value="Ribonuclease Inhibitor"/>
    <property type="match status" value="1"/>
</dbReference>
<dbReference type="EMBL" id="JAUESC010000387">
    <property type="protein sequence ID" value="KAK0574843.1"/>
    <property type="molecule type" value="Genomic_DNA"/>
</dbReference>
<sequence length="282" mass="32328">MRSIEDRSFISSMVHILSGISRSICLAEGSTKGFSKAEILEVVDYDEPKPSLRIEYDAKAFDWGYIDSFMMREEEEELQQQELPCRVQYLVLKGCKYPVKLEQVLQSLRFLRGLSITDSPQIFSFQEASLPSQLRFIFIYKCDSLQSLPRAWMHSSNTSLKNLSIGHCDSLKCIARVQLPPNLKRLEIKHCSNLLSVLDEEEVSGSCNNTSCLEHLRIKYCPSLTSLWSKSNELPKALRYLRIENCSKLESIAEGFHDNTKLEELYIVDCVAKTRRTPVKLS</sequence>
<dbReference type="PANTHER" id="PTHR36766:SF40">
    <property type="entry name" value="DISEASE RESISTANCE PROTEIN RGA3"/>
    <property type="match status" value="1"/>
</dbReference>
<accession>A0AA39VEA1</accession>